<keyword evidence="3" id="KW-1185">Reference proteome</keyword>
<evidence type="ECO:0000256" key="1">
    <source>
        <dbReference type="SAM" id="SignalP"/>
    </source>
</evidence>
<reference evidence="2" key="2">
    <citation type="journal article" date="2023" name="Science">
        <title>Genomic signatures of disease resistance in endangered staghorn corals.</title>
        <authorList>
            <person name="Vollmer S.V."/>
            <person name="Selwyn J.D."/>
            <person name="Despard B.A."/>
            <person name="Roesel C.L."/>
        </authorList>
    </citation>
    <scope>NUCLEOTIDE SEQUENCE</scope>
    <source>
        <strain evidence="2">K2</strain>
    </source>
</reference>
<reference evidence="2" key="1">
    <citation type="journal article" date="2023" name="G3 (Bethesda)">
        <title>Whole genome assembly and annotation of the endangered Caribbean coral Acropora cervicornis.</title>
        <authorList>
            <person name="Selwyn J.D."/>
            <person name="Vollmer S.V."/>
        </authorList>
    </citation>
    <scope>NUCLEOTIDE SEQUENCE</scope>
    <source>
        <strain evidence="2">K2</strain>
    </source>
</reference>
<sequence>MGYALLVLFLFLCVPSLATGSSKPLPSVYIQLDFKLPWSELCLLETYVKTKLSEMLIQDNGTTIMVSQIYFNNFDENCQNRGKNMGEASLLFYVLKPGGNYDGRR</sequence>
<feature type="signal peptide" evidence="1">
    <location>
        <begin position="1"/>
        <end position="20"/>
    </location>
</feature>
<protein>
    <submittedName>
        <fullName evidence="2">Uncharacterized protein</fullName>
    </submittedName>
</protein>
<dbReference type="Proteomes" id="UP001249851">
    <property type="component" value="Unassembled WGS sequence"/>
</dbReference>
<name>A0AAD9UYM5_ACRCE</name>
<evidence type="ECO:0000313" key="3">
    <source>
        <dbReference type="Proteomes" id="UP001249851"/>
    </source>
</evidence>
<keyword evidence="1" id="KW-0732">Signal</keyword>
<feature type="chain" id="PRO_5042048688" evidence="1">
    <location>
        <begin position="21"/>
        <end position="105"/>
    </location>
</feature>
<comment type="caution">
    <text evidence="2">The sequence shown here is derived from an EMBL/GenBank/DDBJ whole genome shotgun (WGS) entry which is preliminary data.</text>
</comment>
<organism evidence="2 3">
    <name type="scientific">Acropora cervicornis</name>
    <name type="common">Staghorn coral</name>
    <dbReference type="NCBI Taxonomy" id="6130"/>
    <lineage>
        <taxon>Eukaryota</taxon>
        <taxon>Metazoa</taxon>
        <taxon>Cnidaria</taxon>
        <taxon>Anthozoa</taxon>
        <taxon>Hexacorallia</taxon>
        <taxon>Scleractinia</taxon>
        <taxon>Astrocoeniina</taxon>
        <taxon>Acroporidae</taxon>
        <taxon>Acropora</taxon>
    </lineage>
</organism>
<dbReference type="AlphaFoldDB" id="A0AAD9UYM5"/>
<gene>
    <name evidence="2" type="ORF">P5673_024012</name>
</gene>
<dbReference type="EMBL" id="JARQWQ010000069">
    <property type="protein sequence ID" value="KAK2554552.1"/>
    <property type="molecule type" value="Genomic_DNA"/>
</dbReference>
<evidence type="ECO:0000313" key="2">
    <source>
        <dbReference type="EMBL" id="KAK2554552.1"/>
    </source>
</evidence>
<proteinExistence type="predicted"/>
<accession>A0AAD9UYM5</accession>